<sequence>MSILFNRFIKKLRLFKNWFRIKSFSNTKWMRYVAESQKVIIESNPNPYYQDKYMGEEISYWLLIPKWIYEWSRKNKVTHCLDIGSAYGTLAIFAKKIFNCKIYCIDFTDRYISTQLISDNNINFSISNIEIDKVPFDLKFDMIIFTEVLEHLNYNPINTLKKIRNSMTADGVLYISTPDAKDWGKVTKYYKKYTMMPEPNTIKPTIDDHVYQYDVKEFKQIIDAAGFKISKLKYSPGILNKHINAELVCK</sequence>
<dbReference type="Pfam" id="PF13489">
    <property type="entry name" value="Methyltransf_23"/>
    <property type="match status" value="1"/>
</dbReference>
<dbReference type="EMBL" id="LNQE01000934">
    <property type="protein sequence ID" value="KUG22890.1"/>
    <property type="molecule type" value="Genomic_DNA"/>
</dbReference>
<accession>A0A0W8FPN6</accession>
<protein>
    <submittedName>
        <fullName evidence="1">Uncharacterized protein</fullName>
    </submittedName>
</protein>
<comment type="caution">
    <text evidence="1">The sequence shown here is derived from an EMBL/GenBank/DDBJ whole genome shotgun (WGS) entry which is preliminary data.</text>
</comment>
<organism evidence="1">
    <name type="scientific">hydrocarbon metagenome</name>
    <dbReference type="NCBI Taxonomy" id="938273"/>
    <lineage>
        <taxon>unclassified sequences</taxon>
        <taxon>metagenomes</taxon>
        <taxon>ecological metagenomes</taxon>
    </lineage>
</organism>
<evidence type="ECO:0000313" key="1">
    <source>
        <dbReference type="EMBL" id="KUG22890.1"/>
    </source>
</evidence>
<reference evidence="1" key="1">
    <citation type="journal article" date="2015" name="Proc. Natl. Acad. Sci. U.S.A.">
        <title>Networks of energetic and metabolic interactions define dynamics in microbial communities.</title>
        <authorList>
            <person name="Embree M."/>
            <person name="Liu J.K."/>
            <person name="Al-Bassam M.M."/>
            <person name="Zengler K."/>
        </authorList>
    </citation>
    <scope>NUCLEOTIDE SEQUENCE</scope>
</reference>
<dbReference type="InterPro" id="IPR029063">
    <property type="entry name" value="SAM-dependent_MTases_sf"/>
</dbReference>
<gene>
    <name evidence="1" type="ORF">ASZ90_007325</name>
</gene>
<proteinExistence type="predicted"/>
<dbReference type="CDD" id="cd02440">
    <property type="entry name" value="AdoMet_MTases"/>
    <property type="match status" value="1"/>
</dbReference>
<dbReference type="PANTHER" id="PTHR43861">
    <property type="entry name" value="TRANS-ACONITATE 2-METHYLTRANSFERASE-RELATED"/>
    <property type="match status" value="1"/>
</dbReference>
<dbReference type="AlphaFoldDB" id="A0A0W8FPN6"/>
<dbReference type="SUPFAM" id="SSF53335">
    <property type="entry name" value="S-adenosyl-L-methionine-dependent methyltransferases"/>
    <property type="match status" value="1"/>
</dbReference>
<name>A0A0W8FPN6_9ZZZZ</name>
<dbReference type="Gene3D" id="3.40.50.150">
    <property type="entry name" value="Vaccinia Virus protein VP39"/>
    <property type="match status" value="1"/>
</dbReference>